<proteinExistence type="predicted"/>
<feature type="compositionally biased region" description="Polar residues" evidence="1">
    <location>
        <begin position="65"/>
        <end position="78"/>
    </location>
</feature>
<keyword evidence="2" id="KW-0812">Transmembrane</keyword>
<dbReference type="EMBL" id="BDCO01000003">
    <property type="protein sequence ID" value="GAT35423.1"/>
    <property type="molecule type" value="Genomic_DNA"/>
</dbReference>
<evidence type="ECO:0000256" key="1">
    <source>
        <dbReference type="SAM" id="MobiDB-lite"/>
    </source>
</evidence>
<sequence length="158" mass="16638">MKVRSLSPKGFSLVEVTLAIGIAGFCLIALFGMLPVGLKSNQAAVQQMLANGILTSVVSDLKTTPVTEPRGSATSSPRFQIPLPAQNSTGASNPLYFTEDGRLTSDQGQSMFRLTVTFLPNSGKRSASLANVKITWPSVASTDKASGGVETFVAMDRN</sequence>
<organism evidence="3 4">
    <name type="scientific">Terrimicrobium sacchariphilum</name>
    <dbReference type="NCBI Taxonomy" id="690879"/>
    <lineage>
        <taxon>Bacteria</taxon>
        <taxon>Pseudomonadati</taxon>
        <taxon>Verrucomicrobiota</taxon>
        <taxon>Terrimicrobiia</taxon>
        <taxon>Terrimicrobiales</taxon>
        <taxon>Terrimicrobiaceae</taxon>
        <taxon>Terrimicrobium</taxon>
    </lineage>
</organism>
<accession>A0A146GE77</accession>
<keyword evidence="2" id="KW-1133">Transmembrane helix</keyword>
<evidence type="ECO:0000313" key="3">
    <source>
        <dbReference type="EMBL" id="GAT35423.1"/>
    </source>
</evidence>
<reference evidence="4" key="1">
    <citation type="journal article" date="2017" name="Genome Announc.">
        <title>Draft Genome Sequence of Terrimicrobium sacchariphilum NM-5T, a Facultative Anaerobic Soil Bacterium of the Class Spartobacteria.</title>
        <authorList>
            <person name="Qiu Y.L."/>
            <person name="Tourlousse D.M."/>
            <person name="Matsuura N."/>
            <person name="Ohashi A."/>
            <person name="Sekiguchi Y."/>
        </authorList>
    </citation>
    <scope>NUCLEOTIDE SEQUENCE [LARGE SCALE GENOMIC DNA]</scope>
    <source>
        <strain evidence="4">NM-5</strain>
    </source>
</reference>
<dbReference type="OrthoDB" id="191744at2"/>
<comment type="caution">
    <text evidence="3">The sequence shown here is derived from an EMBL/GenBank/DDBJ whole genome shotgun (WGS) entry which is preliminary data.</text>
</comment>
<evidence type="ECO:0000256" key="2">
    <source>
        <dbReference type="SAM" id="Phobius"/>
    </source>
</evidence>
<dbReference type="AlphaFoldDB" id="A0A146GE77"/>
<evidence type="ECO:0000313" key="4">
    <source>
        <dbReference type="Proteomes" id="UP000076023"/>
    </source>
</evidence>
<feature type="region of interest" description="Disordered" evidence="1">
    <location>
        <begin position="65"/>
        <end position="84"/>
    </location>
</feature>
<keyword evidence="4" id="KW-1185">Reference proteome</keyword>
<gene>
    <name evidence="3" type="ORF">TSACC_3488</name>
</gene>
<dbReference type="Proteomes" id="UP000076023">
    <property type="component" value="Unassembled WGS sequence"/>
</dbReference>
<keyword evidence="2" id="KW-0472">Membrane</keyword>
<dbReference type="RefSeq" id="WP_075081234.1">
    <property type="nucleotide sequence ID" value="NZ_BDCO01000003.1"/>
</dbReference>
<dbReference type="InParanoid" id="A0A146GE77"/>
<feature type="transmembrane region" description="Helical" evidence="2">
    <location>
        <begin position="12"/>
        <end position="38"/>
    </location>
</feature>
<protein>
    <submittedName>
        <fullName evidence="3">Verru_Chthon cassette protein B</fullName>
    </submittedName>
</protein>
<dbReference type="STRING" id="690879.TSACC_3488"/>
<name>A0A146GE77_TERSA</name>